<dbReference type="PANTHER" id="PTHR36848">
    <property type="entry name" value="DNA-BINDING PROTEIN (PUTATIVE SECRETED PROTEIN)-RELATED"/>
    <property type="match status" value="1"/>
</dbReference>
<dbReference type="PROSITE" id="PS51318">
    <property type="entry name" value="TAT"/>
    <property type="match status" value="1"/>
</dbReference>
<keyword evidence="2" id="KW-1185">Reference proteome</keyword>
<dbReference type="InterPro" id="IPR008979">
    <property type="entry name" value="Galactose-bd-like_sf"/>
</dbReference>
<dbReference type="AlphaFoldDB" id="A0A6I6E5M8"/>
<reference evidence="1 2" key="1">
    <citation type="submission" date="2018-09" db="EMBL/GenBank/DDBJ databases">
        <title>Whole genome sequencing of Microbacterium oryzae strain MB-10T.</title>
        <authorList>
            <person name="Das S.K."/>
        </authorList>
    </citation>
    <scope>NUCLEOTIDE SEQUENCE [LARGE SCALE GENOMIC DNA]</scope>
    <source>
        <strain evidence="1 2">MB-10</strain>
    </source>
</reference>
<dbReference type="InterPro" id="IPR006311">
    <property type="entry name" value="TAT_signal"/>
</dbReference>
<accession>A0A6I6E5M8</accession>
<dbReference type="Gene3D" id="2.60.120.260">
    <property type="entry name" value="Galactose-binding domain-like"/>
    <property type="match status" value="1"/>
</dbReference>
<dbReference type="SUPFAM" id="SSF49785">
    <property type="entry name" value="Galactose-binding domain-like"/>
    <property type="match status" value="1"/>
</dbReference>
<dbReference type="GO" id="GO:0004553">
    <property type="term" value="F:hydrolase activity, hydrolyzing O-glycosyl compounds"/>
    <property type="evidence" value="ECO:0007669"/>
    <property type="project" value="InterPro"/>
</dbReference>
<protein>
    <submittedName>
        <fullName evidence="1">Alpha-L-rhamnosidase</fullName>
    </submittedName>
</protein>
<dbReference type="KEGG" id="moj:D7D94_08650"/>
<dbReference type="GO" id="GO:0005975">
    <property type="term" value="P:carbohydrate metabolic process"/>
    <property type="evidence" value="ECO:0007669"/>
    <property type="project" value="InterPro"/>
</dbReference>
<dbReference type="Pfam" id="PF17132">
    <property type="entry name" value="Glyco_hydro_106"/>
    <property type="match status" value="2"/>
</dbReference>
<dbReference type="RefSeq" id="WP_156242231.1">
    <property type="nucleotide sequence ID" value="NZ_BAAAZL010000004.1"/>
</dbReference>
<name>A0A6I6E5M8_9MICO</name>
<dbReference type="OrthoDB" id="9761519at2"/>
<evidence type="ECO:0000313" key="1">
    <source>
        <dbReference type="EMBL" id="QGU27730.1"/>
    </source>
</evidence>
<dbReference type="InterPro" id="IPR053161">
    <property type="entry name" value="Ulvan_degrading_GH"/>
</dbReference>
<organism evidence="1 2">
    <name type="scientific">Microbacterium oryzae</name>
    <dbReference type="NCBI Taxonomy" id="743009"/>
    <lineage>
        <taxon>Bacteria</taxon>
        <taxon>Bacillati</taxon>
        <taxon>Actinomycetota</taxon>
        <taxon>Actinomycetes</taxon>
        <taxon>Micrococcales</taxon>
        <taxon>Microbacteriaceae</taxon>
        <taxon>Microbacterium</taxon>
    </lineage>
</organism>
<dbReference type="Proteomes" id="UP000422989">
    <property type="component" value="Chromosome"/>
</dbReference>
<proteinExistence type="predicted"/>
<sequence>MTPSSSPTSGLTRRQLLALSAAGIAGSLLVAQHPAAASAAARSVFAKPGSGAAAELAGFSTPEAATAPRFRWWWPNGEVELAEIAAEVKQAADNGFRGLEIANVHHSVDGALLDVENHGWGSPHWVAAVETALEAGEKHGVEIDMTLGPSWPAAIPGITPQDPSALVELAHGSVDLVAGQRFSGALPEPGVAPSAGVEGRTLVRVQAFRILSRPARNGIMLQHSSLVDLTDRVQGERLDWTAPAGAAGEEWTILAFWQRGTGQKPEAGPHTSPESYVVDHFSLSGADAIERYWESTTLTPRVRELLAKTGGTFFEDSLEVETHSTIWAREAATEFRTRIGYDLEPYLAGIVEVKEKYVYQFADVNAMRVRDDYNQVLSDLYSEYHLIPLRDWAHGFGLQYRVQAYGLEQDSLQQASIVDIPETESLGAKNLDDYRVLASGRDIGGRTILSCEAAAYLGKAYAVTWNEVLNTLGETFVGGVNQTVLHGFSYKIAPGAGWPGFAAFTPYGGGKSVGYSESWGPRMPVWNHLHSAADYLSRTQWVLRQGVPQYDIAFYRQKGWAQTGIGAPWATASGIPTGWTHGFLNEAGLFQERSELVDGVFAPEGGAYRAFVIDPDRFRGNEPTMSLRAAKRLRELAGAGFPIVFYGNWDKPESTGLRDAQTNAEVARIVAEIKALPTTRMAAGDADVPVALEALGVRPRVTYTTSHLKHMHRVDGDIDYYYLANVKHNFAKDKLVEIDQTVELMVTNPRHVPYLLDAWSGSVARLAAYEQNGDRATVRVRLVPGQSMVVAFGPEGWAGAPAPKTWIASTDVEGAEVGPKGELIVHSTKTGMVEVPLAGGRIRKVQIHELPKPVEIGRWDVVVSDWKPSGEGVETAKIEHRLSLDSLVPWSQIPEITDASGIGDYRAEFTLDHGWNPGKPGAMLSLGTVRDTFTVWINDQVVAERDFLDTKIDVSDYVQVGRNTIRVEVATPLNNRMRTVNPAVYGQMGKQEYGLMGPVTITPFGKGRVA</sequence>
<dbReference type="EMBL" id="CP032550">
    <property type="protein sequence ID" value="QGU27730.1"/>
    <property type="molecule type" value="Genomic_DNA"/>
</dbReference>
<gene>
    <name evidence="1" type="ORF">D7D94_08650</name>
</gene>
<evidence type="ECO:0000313" key="2">
    <source>
        <dbReference type="Proteomes" id="UP000422989"/>
    </source>
</evidence>
<dbReference type="PANTHER" id="PTHR36848:SF2">
    <property type="entry name" value="SECRETED PROTEIN"/>
    <property type="match status" value="1"/>
</dbReference>